<dbReference type="PANTHER" id="PTHR33337:SF33">
    <property type="entry name" value="CENP-V_GFA DOMAIN-CONTAINING PROTEIN"/>
    <property type="match status" value="1"/>
</dbReference>
<dbReference type="Pfam" id="PF04828">
    <property type="entry name" value="GFA"/>
    <property type="match status" value="1"/>
</dbReference>
<name>A0A6A7ABH4_9PLEO</name>
<comment type="similarity">
    <text evidence="1">Belongs to the Gfa family.</text>
</comment>
<reference evidence="6" key="1">
    <citation type="journal article" date="2020" name="Stud. Mycol.">
        <title>101 Dothideomycetes genomes: a test case for predicting lifestyles and emergence of pathogens.</title>
        <authorList>
            <person name="Haridas S."/>
            <person name="Albert R."/>
            <person name="Binder M."/>
            <person name="Bloem J."/>
            <person name="Labutti K."/>
            <person name="Salamov A."/>
            <person name="Andreopoulos B."/>
            <person name="Baker S."/>
            <person name="Barry K."/>
            <person name="Bills G."/>
            <person name="Bluhm B."/>
            <person name="Cannon C."/>
            <person name="Castanera R."/>
            <person name="Culley D."/>
            <person name="Daum C."/>
            <person name="Ezra D."/>
            <person name="Gonzalez J."/>
            <person name="Henrissat B."/>
            <person name="Kuo A."/>
            <person name="Liang C."/>
            <person name="Lipzen A."/>
            <person name="Lutzoni F."/>
            <person name="Magnuson J."/>
            <person name="Mondo S."/>
            <person name="Nolan M."/>
            <person name="Ohm R."/>
            <person name="Pangilinan J."/>
            <person name="Park H.-J."/>
            <person name="Ramirez L."/>
            <person name="Alfaro M."/>
            <person name="Sun H."/>
            <person name="Tritt A."/>
            <person name="Yoshinaga Y."/>
            <person name="Zwiers L.-H."/>
            <person name="Turgeon B."/>
            <person name="Goodwin S."/>
            <person name="Spatafora J."/>
            <person name="Crous P."/>
            <person name="Grigoriev I."/>
        </authorList>
    </citation>
    <scope>NUCLEOTIDE SEQUENCE</scope>
    <source>
        <strain evidence="6">CBS 113818</strain>
    </source>
</reference>
<evidence type="ECO:0000313" key="6">
    <source>
        <dbReference type="EMBL" id="KAF2830059.1"/>
    </source>
</evidence>
<feature type="non-terminal residue" evidence="6">
    <location>
        <position position="144"/>
    </location>
</feature>
<dbReference type="InterPro" id="IPR006913">
    <property type="entry name" value="CENP-V/GFA"/>
</dbReference>
<gene>
    <name evidence="6" type="ORF">CC86DRAFT_269563</name>
</gene>
<dbReference type="EMBL" id="MU006220">
    <property type="protein sequence ID" value="KAF2830059.1"/>
    <property type="molecule type" value="Genomic_DNA"/>
</dbReference>
<feature type="non-terminal residue" evidence="6">
    <location>
        <position position="1"/>
    </location>
</feature>
<accession>A0A6A7ABH4</accession>
<evidence type="ECO:0000313" key="7">
    <source>
        <dbReference type="Proteomes" id="UP000799424"/>
    </source>
</evidence>
<dbReference type="Gene3D" id="3.90.1590.10">
    <property type="entry name" value="glutathione-dependent formaldehyde- activating enzyme (gfa)"/>
    <property type="match status" value="1"/>
</dbReference>
<sequence>PLSGHCTCKTISYTLTAPPLITHACHCTFCQRESGSAFALNALIESSHFTVTSATQPTVRSIPSLSSAAGDAHLVVCVKVGTLDDEGKKRVRPDVHIYTSTKMEWVELGGERARGARVFEEYYDKREVWSRESLERWDVLLKQG</sequence>
<protein>
    <recommendedName>
        <fullName evidence="5">CENP-V/GFA domain-containing protein</fullName>
    </recommendedName>
</protein>
<organism evidence="6 7">
    <name type="scientific">Ophiobolus disseminans</name>
    <dbReference type="NCBI Taxonomy" id="1469910"/>
    <lineage>
        <taxon>Eukaryota</taxon>
        <taxon>Fungi</taxon>
        <taxon>Dikarya</taxon>
        <taxon>Ascomycota</taxon>
        <taxon>Pezizomycotina</taxon>
        <taxon>Dothideomycetes</taxon>
        <taxon>Pleosporomycetidae</taxon>
        <taxon>Pleosporales</taxon>
        <taxon>Pleosporineae</taxon>
        <taxon>Phaeosphaeriaceae</taxon>
        <taxon>Ophiobolus</taxon>
    </lineage>
</organism>
<dbReference type="OrthoDB" id="406544at2759"/>
<dbReference type="SUPFAM" id="SSF51316">
    <property type="entry name" value="Mss4-like"/>
    <property type="match status" value="1"/>
</dbReference>
<keyword evidence="7" id="KW-1185">Reference proteome</keyword>
<dbReference type="AlphaFoldDB" id="A0A6A7ABH4"/>
<dbReference type="Proteomes" id="UP000799424">
    <property type="component" value="Unassembled WGS sequence"/>
</dbReference>
<evidence type="ECO:0000256" key="1">
    <source>
        <dbReference type="ARBA" id="ARBA00005495"/>
    </source>
</evidence>
<evidence type="ECO:0000259" key="5">
    <source>
        <dbReference type="PROSITE" id="PS51891"/>
    </source>
</evidence>
<evidence type="ECO:0000256" key="2">
    <source>
        <dbReference type="ARBA" id="ARBA00022723"/>
    </source>
</evidence>
<evidence type="ECO:0000256" key="3">
    <source>
        <dbReference type="ARBA" id="ARBA00022833"/>
    </source>
</evidence>
<dbReference type="GO" id="GO:0046872">
    <property type="term" value="F:metal ion binding"/>
    <property type="evidence" value="ECO:0007669"/>
    <property type="project" value="UniProtKB-KW"/>
</dbReference>
<dbReference type="GO" id="GO:0016846">
    <property type="term" value="F:carbon-sulfur lyase activity"/>
    <property type="evidence" value="ECO:0007669"/>
    <property type="project" value="InterPro"/>
</dbReference>
<dbReference type="PANTHER" id="PTHR33337">
    <property type="entry name" value="GFA DOMAIN-CONTAINING PROTEIN"/>
    <property type="match status" value="1"/>
</dbReference>
<dbReference type="PROSITE" id="PS51891">
    <property type="entry name" value="CENP_V_GFA"/>
    <property type="match status" value="1"/>
</dbReference>
<dbReference type="InterPro" id="IPR011057">
    <property type="entry name" value="Mss4-like_sf"/>
</dbReference>
<keyword evidence="2" id="KW-0479">Metal-binding</keyword>
<keyword evidence="4" id="KW-0456">Lyase</keyword>
<evidence type="ECO:0000256" key="4">
    <source>
        <dbReference type="ARBA" id="ARBA00023239"/>
    </source>
</evidence>
<keyword evidence="3" id="KW-0862">Zinc</keyword>
<feature type="domain" description="CENP-V/GFA" evidence="5">
    <location>
        <begin position="2"/>
        <end position="124"/>
    </location>
</feature>
<proteinExistence type="inferred from homology"/>